<organism evidence="1 2">
    <name type="scientific">Dendrobium chrysotoxum</name>
    <name type="common">Orchid</name>
    <dbReference type="NCBI Taxonomy" id="161865"/>
    <lineage>
        <taxon>Eukaryota</taxon>
        <taxon>Viridiplantae</taxon>
        <taxon>Streptophyta</taxon>
        <taxon>Embryophyta</taxon>
        <taxon>Tracheophyta</taxon>
        <taxon>Spermatophyta</taxon>
        <taxon>Magnoliopsida</taxon>
        <taxon>Liliopsida</taxon>
        <taxon>Asparagales</taxon>
        <taxon>Orchidaceae</taxon>
        <taxon>Epidendroideae</taxon>
        <taxon>Malaxideae</taxon>
        <taxon>Dendrobiinae</taxon>
        <taxon>Dendrobium</taxon>
    </lineage>
</organism>
<dbReference type="EMBL" id="JAGFBR010000002">
    <property type="protein sequence ID" value="KAH0469982.1"/>
    <property type="molecule type" value="Genomic_DNA"/>
</dbReference>
<proteinExistence type="predicted"/>
<accession>A0AAV7HQR9</accession>
<evidence type="ECO:0008006" key="3">
    <source>
        <dbReference type="Google" id="ProtNLM"/>
    </source>
</evidence>
<comment type="caution">
    <text evidence="1">The sequence shown here is derived from an EMBL/GenBank/DDBJ whole genome shotgun (WGS) entry which is preliminary data.</text>
</comment>
<dbReference type="AlphaFoldDB" id="A0AAV7HQR9"/>
<gene>
    <name evidence="1" type="ORF">IEQ34_001540</name>
</gene>
<name>A0AAV7HQR9_DENCH</name>
<evidence type="ECO:0000313" key="1">
    <source>
        <dbReference type="EMBL" id="KAH0469982.1"/>
    </source>
</evidence>
<dbReference type="Proteomes" id="UP000775213">
    <property type="component" value="Unassembled WGS sequence"/>
</dbReference>
<sequence>MGTEVVSPWDGGGRRSTSLEFQAWREESIHAERGRIIRCGDRRSFGSGGVHINLVLQDANEEEAKNLNANINAFQNFKIQTHQDHHKIHSPQPKEVDKPVHLTLPLKVLPILHIKNSLKLLLNLLLIHHNINVKIGLLDDLIFTSGNISIIRVDIDDLLKNECLGDNHVYKDYKQPYHMFIQHINPDSVKESNLIIEPIIFNKHWILIISRLKKSLEII</sequence>
<keyword evidence="2" id="KW-1185">Reference proteome</keyword>
<evidence type="ECO:0000313" key="2">
    <source>
        <dbReference type="Proteomes" id="UP000775213"/>
    </source>
</evidence>
<protein>
    <recommendedName>
        <fullName evidence="3">Ubiquitin-like protease family profile domain-containing protein</fullName>
    </recommendedName>
</protein>
<reference evidence="1 2" key="1">
    <citation type="journal article" date="2021" name="Hortic Res">
        <title>Chromosome-scale assembly of the Dendrobium chrysotoxum genome enhances the understanding of orchid evolution.</title>
        <authorList>
            <person name="Zhang Y."/>
            <person name="Zhang G.Q."/>
            <person name="Zhang D."/>
            <person name="Liu X.D."/>
            <person name="Xu X.Y."/>
            <person name="Sun W.H."/>
            <person name="Yu X."/>
            <person name="Zhu X."/>
            <person name="Wang Z.W."/>
            <person name="Zhao X."/>
            <person name="Zhong W.Y."/>
            <person name="Chen H."/>
            <person name="Yin W.L."/>
            <person name="Huang T."/>
            <person name="Niu S.C."/>
            <person name="Liu Z.J."/>
        </authorList>
    </citation>
    <scope>NUCLEOTIDE SEQUENCE [LARGE SCALE GENOMIC DNA]</scope>
    <source>
        <strain evidence="1">Lindl</strain>
    </source>
</reference>